<gene>
    <name evidence="15" type="ORF">UFOPK1650_00420</name>
</gene>
<dbReference type="GO" id="GO:0033320">
    <property type="term" value="P:UDP-D-xylose biosynthetic process"/>
    <property type="evidence" value="ECO:0007669"/>
    <property type="project" value="UniProtKB-UniPathway"/>
</dbReference>
<dbReference type="AlphaFoldDB" id="A0A6J6DQR5"/>
<evidence type="ECO:0000256" key="7">
    <source>
        <dbReference type="ARBA" id="ARBA00022793"/>
    </source>
</evidence>
<dbReference type="PANTHER" id="PTHR43078:SF6">
    <property type="entry name" value="UDP-GLUCURONIC ACID DECARBOXYLASE 1"/>
    <property type="match status" value="1"/>
</dbReference>
<dbReference type="EC" id="4.1.1.35" evidence="5"/>
<dbReference type="PANTHER" id="PTHR43078">
    <property type="entry name" value="UDP-GLUCURONIC ACID DECARBOXYLASE-RELATED"/>
    <property type="match status" value="1"/>
</dbReference>
<evidence type="ECO:0000256" key="2">
    <source>
        <dbReference type="ARBA" id="ARBA00004447"/>
    </source>
</evidence>
<evidence type="ECO:0000256" key="9">
    <source>
        <dbReference type="ARBA" id="ARBA00022989"/>
    </source>
</evidence>
<proteinExistence type="inferred from homology"/>
<evidence type="ECO:0000259" key="14">
    <source>
        <dbReference type="Pfam" id="PF16363"/>
    </source>
</evidence>
<dbReference type="EMBL" id="CAEZTJ010000041">
    <property type="protein sequence ID" value="CAB4565215.1"/>
    <property type="molecule type" value="Genomic_DNA"/>
</dbReference>
<keyword evidence="7" id="KW-0210">Decarboxylase</keyword>
<dbReference type="InterPro" id="IPR016040">
    <property type="entry name" value="NAD(P)-bd_dom"/>
</dbReference>
<evidence type="ECO:0000256" key="6">
    <source>
        <dbReference type="ARBA" id="ARBA00022692"/>
    </source>
</evidence>
<sequence>MKFLITGGAGFIGSHLLARLLERGDEVVILDDLSTGSKKNVERFVANSKFSLIEGSMLERPLLAKVMDGVDGLFHLGAALGVKRILERPLESLITNMHGTEVVLEMAAKKKIRTFIASTSEIYGKNPVQPLTENSDRVLGSPLLVRWTYSEAKAIDESLAVIYGQSHGLPFVIGRFFNTVGPRQTGAYGMVLPGFVRSALKGEPLTVYGDGSQSRVFCHVEDAVEGMMSVYFNDKALGDVFNIGGEGEITIKALAELVIEETGSSSTIEMVPYEKAYAKGFEDTMRRIPDTSKIRALTGWKPKNSLQQIIRDVASQMKADS</sequence>
<keyword evidence="11" id="KW-0333">Golgi apparatus</keyword>
<evidence type="ECO:0000256" key="10">
    <source>
        <dbReference type="ARBA" id="ARBA00023027"/>
    </source>
</evidence>
<keyword evidence="13" id="KW-0456">Lyase</keyword>
<evidence type="ECO:0000256" key="3">
    <source>
        <dbReference type="ARBA" id="ARBA00005100"/>
    </source>
</evidence>
<dbReference type="InterPro" id="IPR036291">
    <property type="entry name" value="NAD(P)-bd_dom_sf"/>
</dbReference>
<dbReference type="UniPathway" id="UPA00796">
    <property type="reaction ID" value="UER00771"/>
</dbReference>
<evidence type="ECO:0000256" key="12">
    <source>
        <dbReference type="ARBA" id="ARBA00023136"/>
    </source>
</evidence>
<dbReference type="GO" id="GO:0032580">
    <property type="term" value="C:Golgi cisterna membrane"/>
    <property type="evidence" value="ECO:0007669"/>
    <property type="project" value="UniProtKB-SubCell"/>
</dbReference>
<dbReference type="GO" id="GO:0042732">
    <property type="term" value="P:D-xylose metabolic process"/>
    <property type="evidence" value="ECO:0007669"/>
    <property type="project" value="InterPro"/>
</dbReference>
<feature type="domain" description="NAD(P)-binding" evidence="14">
    <location>
        <begin position="4"/>
        <end position="312"/>
    </location>
</feature>
<keyword evidence="6" id="KW-0812">Transmembrane</keyword>
<evidence type="ECO:0000256" key="8">
    <source>
        <dbReference type="ARBA" id="ARBA00022968"/>
    </source>
</evidence>
<evidence type="ECO:0000256" key="1">
    <source>
        <dbReference type="ARBA" id="ARBA00001911"/>
    </source>
</evidence>
<dbReference type="InterPro" id="IPR044516">
    <property type="entry name" value="UXS-like"/>
</dbReference>
<evidence type="ECO:0000256" key="13">
    <source>
        <dbReference type="ARBA" id="ARBA00023239"/>
    </source>
</evidence>
<organism evidence="15">
    <name type="scientific">freshwater metagenome</name>
    <dbReference type="NCBI Taxonomy" id="449393"/>
    <lineage>
        <taxon>unclassified sequences</taxon>
        <taxon>metagenomes</taxon>
        <taxon>ecological metagenomes</taxon>
    </lineage>
</organism>
<evidence type="ECO:0000256" key="5">
    <source>
        <dbReference type="ARBA" id="ARBA00012290"/>
    </source>
</evidence>
<reference evidence="15" key="1">
    <citation type="submission" date="2020-05" db="EMBL/GenBank/DDBJ databases">
        <authorList>
            <person name="Chiriac C."/>
            <person name="Salcher M."/>
            <person name="Ghai R."/>
            <person name="Kavagutti S V."/>
        </authorList>
    </citation>
    <scope>NUCLEOTIDE SEQUENCE</scope>
</reference>
<keyword evidence="10" id="KW-0520">NAD</keyword>
<dbReference type="GO" id="GO:0070403">
    <property type="term" value="F:NAD+ binding"/>
    <property type="evidence" value="ECO:0007669"/>
    <property type="project" value="InterPro"/>
</dbReference>
<name>A0A6J6DQR5_9ZZZZ</name>
<comment type="subcellular location">
    <subcellularLocation>
        <location evidence="2">Golgi apparatus</location>
        <location evidence="2">Golgi stack membrane</location>
        <topology evidence="2">Single-pass type II membrane protein</topology>
    </subcellularLocation>
</comment>
<dbReference type="GO" id="GO:0048040">
    <property type="term" value="F:UDP-glucuronate decarboxylase activity"/>
    <property type="evidence" value="ECO:0007669"/>
    <property type="project" value="UniProtKB-EC"/>
</dbReference>
<evidence type="ECO:0000256" key="11">
    <source>
        <dbReference type="ARBA" id="ARBA00023034"/>
    </source>
</evidence>
<keyword evidence="12" id="KW-0472">Membrane</keyword>
<accession>A0A6J6DQR5</accession>
<dbReference type="SUPFAM" id="SSF51735">
    <property type="entry name" value="NAD(P)-binding Rossmann-fold domains"/>
    <property type="match status" value="1"/>
</dbReference>
<protein>
    <recommendedName>
        <fullName evidence="5">UDP-glucuronate decarboxylase</fullName>
        <ecNumber evidence="5">4.1.1.35</ecNumber>
    </recommendedName>
</protein>
<evidence type="ECO:0000313" key="15">
    <source>
        <dbReference type="EMBL" id="CAB4565215.1"/>
    </source>
</evidence>
<dbReference type="Pfam" id="PF16363">
    <property type="entry name" value="GDP_Man_Dehyd"/>
    <property type="match status" value="1"/>
</dbReference>
<keyword evidence="8" id="KW-0735">Signal-anchor</keyword>
<comment type="similarity">
    <text evidence="4">Belongs to the NAD(P)-dependent epimerase/dehydratase family. UDP-glucuronic acid decarboxylase subfamily.</text>
</comment>
<evidence type="ECO:0000256" key="4">
    <source>
        <dbReference type="ARBA" id="ARBA00007505"/>
    </source>
</evidence>
<comment type="cofactor">
    <cofactor evidence="1">
        <name>NAD(+)</name>
        <dbReference type="ChEBI" id="CHEBI:57540"/>
    </cofactor>
</comment>
<dbReference type="Gene3D" id="3.40.50.720">
    <property type="entry name" value="NAD(P)-binding Rossmann-like Domain"/>
    <property type="match status" value="1"/>
</dbReference>
<comment type="pathway">
    <text evidence="3">Nucleotide-sugar biosynthesis; UDP-alpha-D-xylose biosynthesis; UDP-alpha-D-xylose from UDP-alpha-D-glucuronate: step 1/1.</text>
</comment>
<keyword evidence="9" id="KW-1133">Transmembrane helix</keyword>